<keyword evidence="5" id="KW-1185">Reference proteome</keyword>
<evidence type="ECO:0000313" key="5">
    <source>
        <dbReference type="Proteomes" id="UP000199679"/>
    </source>
</evidence>
<dbReference type="SUPFAM" id="SSF52172">
    <property type="entry name" value="CheY-like"/>
    <property type="match status" value="1"/>
</dbReference>
<dbReference type="PANTHER" id="PTHR44591:SF3">
    <property type="entry name" value="RESPONSE REGULATORY DOMAIN-CONTAINING PROTEIN"/>
    <property type="match status" value="1"/>
</dbReference>
<dbReference type="InterPro" id="IPR050595">
    <property type="entry name" value="Bact_response_regulator"/>
</dbReference>
<reference evidence="4 5" key="1">
    <citation type="submission" date="2016-10" db="EMBL/GenBank/DDBJ databases">
        <authorList>
            <person name="de Groot N.N."/>
        </authorList>
    </citation>
    <scope>NUCLEOTIDE SEQUENCE [LARGE SCALE GENOMIC DNA]</scope>
    <source>
        <strain evidence="4 5">MP1X4</strain>
    </source>
</reference>
<dbReference type="Proteomes" id="UP000199679">
    <property type="component" value="Chromosome I"/>
</dbReference>
<organism evidence="4 5">
    <name type="scientific">Mucilaginibacter mallensis</name>
    <dbReference type="NCBI Taxonomy" id="652787"/>
    <lineage>
        <taxon>Bacteria</taxon>
        <taxon>Pseudomonadati</taxon>
        <taxon>Bacteroidota</taxon>
        <taxon>Sphingobacteriia</taxon>
        <taxon>Sphingobacteriales</taxon>
        <taxon>Sphingobacteriaceae</taxon>
        <taxon>Mucilaginibacter</taxon>
    </lineage>
</organism>
<dbReference type="SMART" id="SM00448">
    <property type="entry name" value="REC"/>
    <property type="match status" value="1"/>
</dbReference>
<evidence type="ECO:0000256" key="2">
    <source>
        <dbReference type="PROSITE-ProRule" id="PRU00169"/>
    </source>
</evidence>
<feature type="modified residue" description="4-aspartylphosphate" evidence="2">
    <location>
        <position position="55"/>
    </location>
</feature>
<dbReference type="RefSeq" id="WP_091369573.1">
    <property type="nucleotide sequence ID" value="NZ_LT629740.1"/>
</dbReference>
<keyword evidence="1 2" id="KW-0597">Phosphoprotein</keyword>
<dbReference type="InterPro" id="IPR011006">
    <property type="entry name" value="CheY-like_superfamily"/>
</dbReference>
<dbReference type="STRING" id="652787.SAMN05216490_0809"/>
<name>A0A1H1QMS8_MUCMA</name>
<evidence type="ECO:0000256" key="1">
    <source>
        <dbReference type="ARBA" id="ARBA00022553"/>
    </source>
</evidence>
<dbReference type="PROSITE" id="PS50110">
    <property type="entry name" value="RESPONSE_REGULATORY"/>
    <property type="match status" value="1"/>
</dbReference>
<dbReference type="EMBL" id="LT629740">
    <property type="protein sequence ID" value="SDS24754.1"/>
    <property type="molecule type" value="Genomic_DNA"/>
</dbReference>
<feature type="domain" description="Response regulatory" evidence="3">
    <location>
        <begin position="7"/>
        <end position="124"/>
    </location>
</feature>
<dbReference type="Gene3D" id="3.40.50.2300">
    <property type="match status" value="1"/>
</dbReference>
<dbReference type="AlphaFoldDB" id="A0A1H1QMS8"/>
<dbReference type="GO" id="GO:0000160">
    <property type="term" value="P:phosphorelay signal transduction system"/>
    <property type="evidence" value="ECO:0007669"/>
    <property type="project" value="InterPro"/>
</dbReference>
<protein>
    <submittedName>
        <fullName evidence="4">Response regulator receiver domain-containing protein</fullName>
    </submittedName>
</protein>
<accession>A0A1H1QMS8</accession>
<evidence type="ECO:0000259" key="3">
    <source>
        <dbReference type="PROSITE" id="PS50110"/>
    </source>
</evidence>
<dbReference type="Pfam" id="PF00072">
    <property type="entry name" value="Response_reg"/>
    <property type="match status" value="1"/>
</dbReference>
<proteinExistence type="predicted"/>
<dbReference type="OrthoDB" id="710898at2"/>
<gene>
    <name evidence="4" type="ORF">SAMN05216490_0809</name>
</gene>
<sequence>MEGTIKKILVIEDDKDIRDTIVYILEEEQYEVISSEDSKILKSIDSIKPDLVLLDNWLTDWKSDANGQQLSKELKTNPATSHIPVIIISAVSNIKEIAEAGLANGYLRKPFDLTELVGIVKRHLDK</sequence>
<evidence type="ECO:0000313" key="4">
    <source>
        <dbReference type="EMBL" id="SDS24754.1"/>
    </source>
</evidence>
<dbReference type="InterPro" id="IPR001789">
    <property type="entry name" value="Sig_transdc_resp-reg_receiver"/>
</dbReference>
<dbReference type="PANTHER" id="PTHR44591">
    <property type="entry name" value="STRESS RESPONSE REGULATOR PROTEIN 1"/>
    <property type="match status" value="1"/>
</dbReference>